<proteinExistence type="predicted"/>
<feature type="region of interest" description="Disordered" evidence="1">
    <location>
        <begin position="82"/>
        <end position="127"/>
    </location>
</feature>
<keyword evidence="3" id="KW-1185">Reference proteome</keyword>
<dbReference type="Pfam" id="PF10824">
    <property type="entry name" value="T7SS_ESX_EspC"/>
    <property type="match status" value="1"/>
</dbReference>
<dbReference type="Proteomes" id="UP001163203">
    <property type="component" value="Chromosome"/>
</dbReference>
<dbReference type="EMBL" id="CP113836">
    <property type="protein sequence ID" value="WAL69282.1"/>
    <property type="molecule type" value="Genomic_DNA"/>
</dbReference>
<accession>A0ABY7BBB5</accession>
<evidence type="ECO:0000313" key="2">
    <source>
        <dbReference type="EMBL" id="WAL69282.1"/>
    </source>
</evidence>
<sequence>MSFTVVPDELRAHASHLDGLVDRLDTAVAAANQVAMDDEAYGVLCAFLPPIVRAITQDNATDALKAAVDGMKTTADNVRTAAGSYDEQDQTNAAPFEAQLREDDTTPSTPTRNPHFRIGVLARETEA</sequence>
<gene>
    <name evidence="2" type="ORF">ORV05_16415</name>
</gene>
<name>A0ABY7BBB5_9PSEU</name>
<protein>
    <submittedName>
        <fullName evidence="2">Type VII secretion target</fullName>
    </submittedName>
</protein>
<organism evidence="2 3">
    <name type="scientific">Amycolatopsis cynarae</name>
    <dbReference type="NCBI Taxonomy" id="2995223"/>
    <lineage>
        <taxon>Bacteria</taxon>
        <taxon>Bacillati</taxon>
        <taxon>Actinomycetota</taxon>
        <taxon>Actinomycetes</taxon>
        <taxon>Pseudonocardiales</taxon>
        <taxon>Pseudonocardiaceae</taxon>
        <taxon>Amycolatopsis</taxon>
    </lineage>
</organism>
<dbReference type="RefSeq" id="WP_268759369.1">
    <property type="nucleotide sequence ID" value="NZ_CP113836.1"/>
</dbReference>
<dbReference type="InterPro" id="IPR022536">
    <property type="entry name" value="EspC"/>
</dbReference>
<evidence type="ECO:0000256" key="1">
    <source>
        <dbReference type="SAM" id="MobiDB-lite"/>
    </source>
</evidence>
<reference evidence="2" key="1">
    <citation type="submission" date="2022-11" db="EMBL/GenBank/DDBJ databases">
        <authorList>
            <person name="Mo P."/>
        </authorList>
    </citation>
    <scope>NUCLEOTIDE SEQUENCE</scope>
    <source>
        <strain evidence="2">HUAS 11-8</strain>
    </source>
</reference>
<evidence type="ECO:0000313" key="3">
    <source>
        <dbReference type="Proteomes" id="UP001163203"/>
    </source>
</evidence>